<proteinExistence type="predicted"/>
<dbReference type="Proteomes" id="UP000747399">
    <property type="component" value="Unassembled WGS sequence"/>
</dbReference>
<keyword evidence="3" id="KW-1185">Reference proteome</keyword>
<evidence type="ECO:0000256" key="1">
    <source>
        <dbReference type="SAM" id="MobiDB-lite"/>
    </source>
</evidence>
<feature type="region of interest" description="Disordered" evidence="1">
    <location>
        <begin position="174"/>
        <end position="195"/>
    </location>
</feature>
<evidence type="ECO:0000313" key="3">
    <source>
        <dbReference type="Proteomes" id="UP000747399"/>
    </source>
</evidence>
<evidence type="ECO:0000313" key="2">
    <source>
        <dbReference type="EMBL" id="GIL68507.1"/>
    </source>
</evidence>
<protein>
    <submittedName>
        <fullName evidence="2">Uncharacterized protein</fullName>
    </submittedName>
</protein>
<dbReference type="EMBL" id="BNCO01000119">
    <property type="protein sequence ID" value="GIL68507.1"/>
    <property type="molecule type" value="Genomic_DNA"/>
</dbReference>
<reference evidence="2" key="1">
    <citation type="journal article" date="2021" name="Proc. Natl. Acad. Sci. U.S.A.">
        <title>Three genomes in the algal genus Volvox reveal the fate of a haploid sex-determining region after a transition to homothallism.</title>
        <authorList>
            <person name="Yamamoto K."/>
            <person name="Hamaji T."/>
            <person name="Kawai-Toyooka H."/>
            <person name="Matsuzaki R."/>
            <person name="Takahashi F."/>
            <person name="Nishimura Y."/>
            <person name="Kawachi M."/>
            <person name="Noguchi H."/>
            <person name="Minakuchi Y."/>
            <person name="Umen J.G."/>
            <person name="Toyoda A."/>
            <person name="Nozaki H."/>
        </authorList>
    </citation>
    <scope>NUCLEOTIDE SEQUENCE</scope>
    <source>
        <strain evidence="2">NIES-3780</strain>
    </source>
</reference>
<feature type="compositionally biased region" description="Acidic residues" evidence="1">
    <location>
        <begin position="376"/>
        <end position="394"/>
    </location>
</feature>
<feature type="region of interest" description="Disordered" evidence="1">
    <location>
        <begin position="1"/>
        <end position="28"/>
    </location>
</feature>
<organism evidence="2 3">
    <name type="scientific">Volvox africanus</name>
    <dbReference type="NCBI Taxonomy" id="51714"/>
    <lineage>
        <taxon>Eukaryota</taxon>
        <taxon>Viridiplantae</taxon>
        <taxon>Chlorophyta</taxon>
        <taxon>core chlorophytes</taxon>
        <taxon>Chlorophyceae</taxon>
        <taxon>CS clade</taxon>
        <taxon>Chlamydomonadales</taxon>
        <taxon>Volvocaceae</taxon>
        <taxon>Volvox</taxon>
    </lineage>
</organism>
<name>A0A8J4BZH4_9CHLO</name>
<gene>
    <name evidence="2" type="ORF">Vafri_21774</name>
</gene>
<comment type="caution">
    <text evidence="2">The sequence shown here is derived from an EMBL/GenBank/DDBJ whole genome shotgun (WGS) entry which is preliminary data.</text>
</comment>
<feature type="region of interest" description="Disordered" evidence="1">
    <location>
        <begin position="228"/>
        <end position="394"/>
    </location>
</feature>
<feature type="compositionally biased region" description="Acidic residues" evidence="1">
    <location>
        <begin position="254"/>
        <end position="283"/>
    </location>
</feature>
<sequence>MQGIYPMSTMSEKKKRSRTSMKEDDGETVQLLPEERAAALKAALDKPISKLDAARCLVYVFNTVFGPAVAKRIMGEVSTTLNVPQLDLKAWLPRPRVQRRSTRRTPYMLFFSYATVELYKHKDLPVLKKFLAEHGDYGRIDLQAASQLWKMLPEVDKARLPAWLSPFLDSFNGEHKQRSEQQLQEGGTEKHPSGGELRERYLQYLEAHPEASLIRLLRLDGNTEDLTPPDNLLDAVRTGNKGAGPSTAGPSAMDVDDEEGEEREEEEYQDAEEEADGDADDTDVVVNHSLAKAADGTIPRSSDNSESESESSTTSSSSSESRESESEEEDQAASGFSSGGPSAGARDNEDKANGDDGSGSSESSGTSESAASSESGDGDGDGMVSEEEDTNSSD</sequence>
<dbReference type="AlphaFoldDB" id="A0A8J4BZH4"/>
<feature type="compositionally biased region" description="Low complexity" evidence="1">
    <location>
        <begin position="300"/>
        <end position="319"/>
    </location>
</feature>
<feature type="compositionally biased region" description="Low complexity" evidence="1">
    <location>
        <begin position="358"/>
        <end position="375"/>
    </location>
</feature>
<accession>A0A8J4BZH4</accession>